<dbReference type="AlphaFoldDB" id="A0A1B0DBV7"/>
<evidence type="ECO:0000256" key="2">
    <source>
        <dbReference type="ARBA" id="ARBA00005679"/>
    </source>
</evidence>
<dbReference type="EMBL" id="AJVK01030300">
    <property type="status" value="NOT_ANNOTATED_CDS"/>
    <property type="molecule type" value="Genomic_DNA"/>
</dbReference>
<keyword evidence="4" id="KW-0732">Signal</keyword>
<dbReference type="VEuPathDB" id="VectorBase:PPAI005296"/>
<dbReference type="GO" id="GO:0016671">
    <property type="term" value="F:oxidoreductase activity, acting on a sulfur group of donors, disulfide as acceptor"/>
    <property type="evidence" value="ECO:0007669"/>
    <property type="project" value="InterPro"/>
</dbReference>
<organism evidence="6 7">
    <name type="scientific">Phlebotomus papatasi</name>
    <name type="common">Sandfly</name>
    <dbReference type="NCBI Taxonomy" id="29031"/>
    <lineage>
        <taxon>Eukaryota</taxon>
        <taxon>Metazoa</taxon>
        <taxon>Ecdysozoa</taxon>
        <taxon>Arthropoda</taxon>
        <taxon>Hexapoda</taxon>
        <taxon>Insecta</taxon>
        <taxon>Pterygota</taxon>
        <taxon>Neoptera</taxon>
        <taxon>Endopterygota</taxon>
        <taxon>Diptera</taxon>
        <taxon>Nematocera</taxon>
        <taxon>Psychodoidea</taxon>
        <taxon>Psychodidae</taxon>
        <taxon>Phlebotomus</taxon>
        <taxon>Phlebotomus</taxon>
    </lineage>
</organism>
<keyword evidence="7" id="KW-1185">Reference proteome</keyword>
<protein>
    <submittedName>
        <fullName evidence="6">Uncharacterized protein</fullName>
    </submittedName>
</protein>
<sequence length="102" mass="12093">MKIGLTFVPTIVPQNDTCYKRRDSLYSNFRQAFRDEYAAKFQKYPDDEELNETQKTKKLQVSVYYEALCVDSVYFFTRQLIPTYNEYGDKMDLKLIPYGKAS</sequence>
<comment type="subcellular location">
    <subcellularLocation>
        <location evidence="1">Secreted</location>
    </subcellularLocation>
</comment>
<evidence type="ECO:0000256" key="1">
    <source>
        <dbReference type="ARBA" id="ARBA00004613"/>
    </source>
</evidence>
<dbReference type="VEuPathDB" id="VectorBase:PPAPM1_011015"/>
<evidence type="ECO:0000313" key="6">
    <source>
        <dbReference type="EnsemblMetazoa" id="PPAI005296-PA"/>
    </source>
</evidence>
<reference evidence="6" key="1">
    <citation type="submission" date="2022-08" db="UniProtKB">
        <authorList>
            <consortium name="EnsemblMetazoa"/>
        </authorList>
    </citation>
    <scope>IDENTIFICATION</scope>
    <source>
        <strain evidence="6">Israel</strain>
    </source>
</reference>
<dbReference type="EnsemblMetazoa" id="PPAI005296-RA">
    <property type="protein sequence ID" value="PPAI005296-PA"/>
    <property type="gene ID" value="PPAI005296"/>
</dbReference>
<evidence type="ECO:0000256" key="4">
    <source>
        <dbReference type="ARBA" id="ARBA00022729"/>
    </source>
</evidence>
<accession>A0A1B0DBV7</accession>
<name>A0A1B0DBV7_PHLPP</name>
<evidence type="ECO:0000256" key="3">
    <source>
        <dbReference type="ARBA" id="ARBA00022525"/>
    </source>
</evidence>
<dbReference type="InterPro" id="IPR004911">
    <property type="entry name" value="Interferon-induced_GILT"/>
</dbReference>
<dbReference type="GO" id="GO:0005576">
    <property type="term" value="C:extracellular region"/>
    <property type="evidence" value="ECO:0007669"/>
    <property type="project" value="UniProtKB-SubCell"/>
</dbReference>
<dbReference type="PANTHER" id="PTHR13234">
    <property type="entry name" value="GAMMA-INTERFERON INDUCIBLE LYSOSOMAL THIOL REDUCTASE GILT"/>
    <property type="match status" value="1"/>
</dbReference>
<dbReference type="PANTHER" id="PTHR13234:SF8">
    <property type="entry name" value="GAMMA-INTERFERON-INDUCIBLE LYSOSOMAL THIOL REDUCTASE"/>
    <property type="match status" value="1"/>
</dbReference>
<comment type="similarity">
    <text evidence="2">Belongs to the GILT family.</text>
</comment>
<keyword evidence="3" id="KW-0964">Secreted</keyword>
<dbReference type="Proteomes" id="UP000092462">
    <property type="component" value="Unassembled WGS sequence"/>
</dbReference>
<keyword evidence="5" id="KW-0325">Glycoprotein</keyword>
<evidence type="ECO:0000313" key="7">
    <source>
        <dbReference type="Proteomes" id="UP000092462"/>
    </source>
</evidence>
<proteinExistence type="inferred from homology"/>
<dbReference type="Pfam" id="PF03227">
    <property type="entry name" value="GILT"/>
    <property type="match status" value="1"/>
</dbReference>
<evidence type="ECO:0000256" key="5">
    <source>
        <dbReference type="ARBA" id="ARBA00023180"/>
    </source>
</evidence>